<proteinExistence type="inferred from homology"/>
<dbReference type="RefSeq" id="WP_184770990.1">
    <property type="nucleotide sequence ID" value="NZ_JACHGI010000010.1"/>
</dbReference>
<evidence type="ECO:0000313" key="9">
    <source>
        <dbReference type="Proteomes" id="UP000532373"/>
    </source>
</evidence>
<dbReference type="SFLD" id="SFLDG01384">
    <property type="entry name" value="thioether_bond_formation_requi"/>
    <property type="match status" value="1"/>
</dbReference>
<dbReference type="SFLD" id="SFLDG01067">
    <property type="entry name" value="SPASM/twitch_domain_containing"/>
    <property type="match status" value="1"/>
</dbReference>
<dbReference type="GO" id="GO:0016491">
    <property type="term" value="F:oxidoreductase activity"/>
    <property type="evidence" value="ECO:0007669"/>
    <property type="project" value="InterPro"/>
</dbReference>
<dbReference type="Gene3D" id="3.20.20.70">
    <property type="entry name" value="Aldolase class I"/>
    <property type="match status" value="1"/>
</dbReference>
<sequence length="470" mass="53818">MTNLWPLRFREFADRSLLFADDAGGFFKSDASFLDRYAFDVLTSSDEEFLRDGGHSYDAQFDLQWTSFAYRWARRQSKPQALNYVILVPTLRCNLACGYCQVSRAPETARGFDWSDETLKAVLAFLETIEGQEIKIEFQGGEPLLRLDLLEAVRNFCRVRFPNAQFVVCTNLQQLDEAAWAFLGADDTFISTSLDGDRQTHERQRTHDRARTATFFSNLEAAVARYPEGKISALPTVDVLAPPDFDALLDSYEKYGIRSVYLRPINHQGFARKLDQGENALARWNELHAEFIDLLIDRNHRTGRFMEEYYFSQCLKRVLHFGADNHVDIRNPNSFAADYIVVDHDGRFYPTDEARMLSRIGRIDLSIGDVTSGIDRSKVQTLNSGAFNHFDPDCIHCAYQPFCGTDVVDDISRYGRIDLPRHETWFCGRHMALFDKVFDVIYRQDEASRASVAAWLGIANWDSGMVAVRS</sequence>
<dbReference type="InterPro" id="IPR058240">
    <property type="entry name" value="rSAM_sf"/>
</dbReference>
<dbReference type="Proteomes" id="UP000532373">
    <property type="component" value="Unassembled WGS sequence"/>
</dbReference>
<dbReference type="InterPro" id="IPR006638">
    <property type="entry name" value="Elp3/MiaA/NifB-like_rSAM"/>
</dbReference>
<evidence type="ECO:0000256" key="4">
    <source>
        <dbReference type="ARBA" id="ARBA00023004"/>
    </source>
</evidence>
<dbReference type="AlphaFoldDB" id="A0A8E1WJV9"/>
<feature type="domain" description="Radical SAM core" evidence="7">
    <location>
        <begin position="77"/>
        <end position="297"/>
    </location>
</feature>
<comment type="caution">
    <text evidence="8">The sequence shown here is derived from an EMBL/GenBank/DDBJ whole genome shotgun (WGS) entry which is preliminary data.</text>
</comment>
<dbReference type="PROSITE" id="PS51918">
    <property type="entry name" value="RADICAL_SAM"/>
    <property type="match status" value="1"/>
</dbReference>
<dbReference type="PANTHER" id="PTHR43273">
    <property type="entry name" value="ANAEROBIC SULFATASE-MATURATING ENZYME HOMOLOG ASLB-RELATED"/>
    <property type="match status" value="1"/>
</dbReference>
<organism evidence="8 9">
    <name type="scientific">Aminobacter carboxidus</name>
    <dbReference type="NCBI Taxonomy" id="376165"/>
    <lineage>
        <taxon>Bacteria</taxon>
        <taxon>Pseudomonadati</taxon>
        <taxon>Pseudomonadota</taxon>
        <taxon>Alphaproteobacteria</taxon>
        <taxon>Hyphomicrobiales</taxon>
        <taxon>Phyllobacteriaceae</taxon>
        <taxon>Aminobacter</taxon>
    </lineage>
</organism>
<dbReference type="InterPro" id="IPR007197">
    <property type="entry name" value="rSAM"/>
</dbReference>
<evidence type="ECO:0000256" key="5">
    <source>
        <dbReference type="ARBA" id="ARBA00023014"/>
    </source>
</evidence>
<dbReference type="SFLD" id="SFLDG01386">
    <property type="entry name" value="main_SPASM_domain-containing"/>
    <property type="match status" value="1"/>
</dbReference>
<protein>
    <submittedName>
        <fullName evidence="8">His-Xaa-Ser system radical SAM maturase HxsB</fullName>
    </submittedName>
</protein>
<dbReference type="InterPro" id="IPR024023">
    <property type="entry name" value="rSAM_paired_HxsB"/>
</dbReference>
<keyword evidence="5" id="KW-0411">Iron-sulfur</keyword>
<evidence type="ECO:0000256" key="1">
    <source>
        <dbReference type="ARBA" id="ARBA00001966"/>
    </source>
</evidence>
<dbReference type="InterPro" id="IPR023867">
    <property type="entry name" value="Sulphatase_maturase_rSAM"/>
</dbReference>
<dbReference type="InterPro" id="IPR013785">
    <property type="entry name" value="Aldolase_TIM"/>
</dbReference>
<reference evidence="8 9" key="1">
    <citation type="submission" date="2020-08" db="EMBL/GenBank/DDBJ databases">
        <title>Genomic Encyclopedia of Type Strains, Phase IV (KMG-IV): sequencing the most valuable type-strain genomes for metagenomic binning, comparative biology and taxonomic classification.</title>
        <authorList>
            <person name="Goeker M."/>
        </authorList>
    </citation>
    <scope>NUCLEOTIDE SEQUENCE [LARGE SCALE GENOMIC DNA]</scope>
    <source>
        <strain evidence="8 9">DSM 17454</strain>
    </source>
</reference>
<gene>
    <name evidence="8" type="ORF">HNQ96_004346</name>
</gene>
<dbReference type="CDD" id="cd01335">
    <property type="entry name" value="Radical_SAM"/>
    <property type="match status" value="1"/>
</dbReference>
<keyword evidence="2" id="KW-0949">S-adenosyl-L-methionine</keyword>
<comment type="cofactor">
    <cofactor evidence="1">
        <name>[4Fe-4S] cluster</name>
        <dbReference type="ChEBI" id="CHEBI:49883"/>
    </cofactor>
</comment>
<dbReference type="GO" id="GO:0046872">
    <property type="term" value="F:metal ion binding"/>
    <property type="evidence" value="ECO:0007669"/>
    <property type="project" value="UniProtKB-KW"/>
</dbReference>
<name>A0A8E1WJV9_9HYPH</name>
<evidence type="ECO:0000256" key="3">
    <source>
        <dbReference type="ARBA" id="ARBA00022723"/>
    </source>
</evidence>
<keyword evidence="3" id="KW-0479">Metal-binding</keyword>
<evidence type="ECO:0000313" key="8">
    <source>
        <dbReference type="EMBL" id="MBB6468462.1"/>
    </source>
</evidence>
<evidence type="ECO:0000259" key="7">
    <source>
        <dbReference type="PROSITE" id="PS51918"/>
    </source>
</evidence>
<dbReference type="Pfam" id="PF04055">
    <property type="entry name" value="Radical_SAM"/>
    <property type="match status" value="1"/>
</dbReference>
<dbReference type="PANTHER" id="PTHR43273:SF3">
    <property type="entry name" value="ANAEROBIC SULFATASE-MATURATING ENZYME HOMOLOG ASLB-RELATED"/>
    <property type="match status" value="1"/>
</dbReference>
<dbReference type="SMART" id="SM00729">
    <property type="entry name" value="Elp3"/>
    <property type="match status" value="1"/>
</dbReference>
<dbReference type="SFLD" id="SFLDS00029">
    <property type="entry name" value="Radical_SAM"/>
    <property type="match status" value="1"/>
</dbReference>
<accession>A0A8E1WJV9</accession>
<evidence type="ECO:0000256" key="6">
    <source>
        <dbReference type="ARBA" id="ARBA00023601"/>
    </source>
</evidence>
<dbReference type="GO" id="GO:0051536">
    <property type="term" value="F:iron-sulfur cluster binding"/>
    <property type="evidence" value="ECO:0007669"/>
    <property type="project" value="UniProtKB-KW"/>
</dbReference>
<dbReference type="EMBL" id="JACHGI010000010">
    <property type="protein sequence ID" value="MBB6468462.1"/>
    <property type="molecule type" value="Genomic_DNA"/>
</dbReference>
<comment type="similarity">
    <text evidence="6">Belongs to the radical SAM superfamily. Anaerobic sulfatase-maturating enzyme family.</text>
</comment>
<evidence type="ECO:0000256" key="2">
    <source>
        <dbReference type="ARBA" id="ARBA00022691"/>
    </source>
</evidence>
<dbReference type="SUPFAM" id="SSF102114">
    <property type="entry name" value="Radical SAM enzymes"/>
    <property type="match status" value="1"/>
</dbReference>
<dbReference type="NCBIfam" id="TIGR03978">
    <property type="entry name" value="rSAM_paired_1"/>
    <property type="match status" value="1"/>
</dbReference>
<keyword evidence="4" id="KW-0408">Iron</keyword>